<dbReference type="InterPro" id="IPR027967">
    <property type="entry name" value="DUF4612"/>
</dbReference>
<keyword evidence="2" id="KW-0812">Transmembrane</keyword>
<keyword evidence="2" id="KW-0472">Membrane</keyword>
<dbReference type="AlphaFoldDB" id="A0A3M0KMC9"/>
<dbReference type="Pfam" id="PF15389">
    <property type="entry name" value="DUF4612"/>
    <property type="match status" value="1"/>
</dbReference>
<gene>
    <name evidence="3" type="ORF">DUI87_14609</name>
</gene>
<proteinExistence type="predicted"/>
<dbReference type="Proteomes" id="UP000269221">
    <property type="component" value="Unassembled WGS sequence"/>
</dbReference>
<evidence type="ECO:0000313" key="3">
    <source>
        <dbReference type="EMBL" id="RMC08367.1"/>
    </source>
</evidence>
<comment type="caution">
    <text evidence="3">The sequence shown here is derived from an EMBL/GenBank/DDBJ whole genome shotgun (WGS) entry which is preliminary data.</text>
</comment>
<keyword evidence="4" id="KW-1185">Reference proteome</keyword>
<evidence type="ECO:0000256" key="1">
    <source>
        <dbReference type="SAM" id="MobiDB-lite"/>
    </source>
</evidence>
<accession>A0A3M0KMC9</accession>
<feature type="region of interest" description="Disordered" evidence="1">
    <location>
        <begin position="1"/>
        <end position="25"/>
    </location>
</feature>
<evidence type="ECO:0000256" key="2">
    <source>
        <dbReference type="SAM" id="Phobius"/>
    </source>
</evidence>
<organism evidence="3 4">
    <name type="scientific">Hirundo rustica rustica</name>
    <dbReference type="NCBI Taxonomy" id="333673"/>
    <lineage>
        <taxon>Eukaryota</taxon>
        <taxon>Metazoa</taxon>
        <taxon>Chordata</taxon>
        <taxon>Craniata</taxon>
        <taxon>Vertebrata</taxon>
        <taxon>Euteleostomi</taxon>
        <taxon>Archelosauria</taxon>
        <taxon>Archosauria</taxon>
        <taxon>Dinosauria</taxon>
        <taxon>Saurischia</taxon>
        <taxon>Theropoda</taxon>
        <taxon>Coelurosauria</taxon>
        <taxon>Aves</taxon>
        <taxon>Neognathae</taxon>
        <taxon>Neoaves</taxon>
        <taxon>Telluraves</taxon>
        <taxon>Australaves</taxon>
        <taxon>Passeriformes</taxon>
        <taxon>Sylvioidea</taxon>
        <taxon>Hirundinidae</taxon>
        <taxon>Hirundo</taxon>
    </lineage>
</organism>
<keyword evidence="2" id="KW-1133">Transmembrane helix</keyword>
<sequence>MGCASAKHVSTVQNEEETQKGKNYQNGDVFGGEKYHLIENFSLGMLLRTIKNISRPGKTVQMSLTNMRNGSSLQLLEKVLFMQKREEAALDCGLALSSNKTWSSSLSSKEIQTKICQNAVFTSVEIRDEYRIKPVEEVKYMKNGGEDDQKIAARNQENLWWKLTAGPLSKPGLFDNGRNPVGIDTVPLPSSMHISESQQEFFRMLDEKIEKLHASTHDIQGNALFELEDGRVTIIILRIIIFIINTCGTVNLLHKSRLQHQPHGHPWQQKKEPVILPS</sequence>
<protein>
    <submittedName>
        <fullName evidence="3">Uncharacterized protein</fullName>
    </submittedName>
</protein>
<dbReference type="PANTHER" id="PTHR14974">
    <property type="entry name" value="SIMILAR TO RIKEN CDNA 1700025G04 GENE"/>
    <property type="match status" value="1"/>
</dbReference>
<reference evidence="3 4" key="1">
    <citation type="submission" date="2018-07" db="EMBL/GenBank/DDBJ databases">
        <title>A high quality draft genome assembly of the barn swallow (H. rustica rustica).</title>
        <authorList>
            <person name="Formenti G."/>
            <person name="Chiara M."/>
            <person name="Poveda L."/>
            <person name="Francoijs K.-J."/>
            <person name="Bonisoli-Alquati A."/>
            <person name="Canova L."/>
            <person name="Gianfranceschi L."/>
            <person name="Horner D.S."/>
            <person name="Saino N."/>
        </authorList>
    </citation>
    <scope>NUCLEOTIDE SEQUENCE [LARGE SCALE GENOMIC DNA]</scope>
    <source>
        <strain evidence="3">Chelidonia</strain>
        <tissue evidence="3">Blood</tissue>
    </source>
</reference>
<dbReference type="PANTHER" id="PTHR14974:SF3">
    <property type="entry name" value="SIMILAR TO RIKEN CDNA 1700025G04 GENE"/>
    <property type="match status" value="1"/>
</dbReference>
<dbReference type="EMBL" id="QRBI01000117">
    <property type="protein sequence ID" value="RMC08367.1"/>
    <property type="molecule type" value="Genomic_DNA"/>
</dbReference>
<evidence type="ECO:0000313" key="4">
    <source>
        <dbReference type="Proteomes" id="UP000269221"/>
    </source>
</evidence>
<dbReference type="OrthoDB" id="5919401at2759"/>
<dbReference type="STRING" id="333673.A0A3M0KMC9"/>
<feature type="transmembrane region" description="Helical" evidence="2">
    <location>
        <begin position="232"/>
        <end position="253"/>
    </location>
</feature>
<name>A0A3M0KMC9_HIRRU</name>